<dbReference type="EMBL" id="CM000883">
    <property type="protein sequence ID" value="PNT64720.1"/>
    <property type="molecule type" value="Genomic_DNA"/>
</dbReference>
<reference evidence="1 2" key="1">
    <citation type="journal article" date="2010" name="Nature">
        <title>Genome sequencing and analysis of the model grass Brachypodium distachyon.</title>
        <authorList>
            <consortium name="International Brachypodium Initiative"/>
        </authorList>
    </citation>
    <scope>NUCLEOTIDE SEQUENCE [LARGE SCALE GENOMIC DNA]</scope>
    <source>
        <strain evidence="1 2">Bd21</strain>
    </source>
</reference>
<organism evidence="1">
    <name type="scientific">Brachypodium distachyon</name>
    <name type="common">Purple false brome</name>
    <name type="synonym">Trachynia distachya</name>
    <dbReference type="NCBI Taxonomy" id="15368"/>
    <lineage>
        <taxon>Eukaryota</taxon>
        <taxon>Viridiplantae</taxon>
        <taxon>Streptophyta</taxon>
        <taxon>Embryophyta</taxon>
        <taxon>Tracheophyta</taxon>
        <taxon>Spermatophyta</taxon>
        <taxon>Magnoliopsida</taxon>
        <taxon>Liliopsida</taxon>
        <taxon>Poales</taxon>
        <taxon>Poaceae</taxon>
        <taxon>BOP clade</taxon>
        <taxon>Pooideae</taxon>
        <taxon>Stipodae</taxon>
        <taxon>Brachypodieae</taxon>
        <taxon>Brachypodium</taxon>
    </lineage>
</organism>
<evidence type="ECO:0000313" key="1">
    <source>
        <dbReference type="EMBL" id="PNT64720.1"/>
    </source>
</evidence>
<evidence type="ECO:0000313" key="2">
    <source>
        <dbReference type="EnsemblPlants" id="PNT64720"/>
    </source>
</evidence>
<accession>A0A2K2CRS2</accession>
<dbReference type="Proteomes" id="UP000008810">
    <property type="component" value="Chromosome 4"/>
</dbReference>
<reference evidence="1" key="2">
    <citation type="submission" date="2017-06" db="EMBL/GenBank/DDBJ databases">
        <title>WGS assembly of Brachypodium distachyon.</title>
        <authorList>
            <consortium name="The International Brachypodium Initiative"/>
            <person name="Lucas S."/>
            <person name="Harmon-Smith M."/>
            <person name="Lail K."/>
            <person name="Tice H."/>
            <person name="Grimwood J."/>
            <person name="Bruce D."/>
            <person name="Barry K."/>
            <person name="Shu S."/>
            <person name="Lindquist E."/>
            <person name="Wang M."/>
            <person name="Pitluck S."/>
            <person name="Vogel J.P."/>
            <person name="Garvin D.F."/>
            <person name="Mockler T.C."/>
            <person name="Schmutz J."/>
            <person name="Rokhsar D."/>
            <person name="Bevan M.W."/>
        </authorList>
    </citation>
    <scope>NUCLEOTIDE SEQUENCE</scope>
    <source>
        <strain evidence="1">Bd21</strain>
    </source>
</reference>
<proteinExistence type="predicted"/>
<sequence length="80" mass="8994">MHQPSLELFGRKTGGYCLLPSIEKEYVGQDACILTTHANGLARKGMYTVRMTQCRPEPRPRSSSLFFDGRGIVSDFIDEI</sequence>
<keyword evidence="3" id="KW-1185">Reference proteome</keyword>
<protein>
    <submittedName>
        <fullName evidence="1 2">Uncharacterized protein</fullName>
    </submittedName>
</protein>
<dbReference type="AlphaFoldDB" id="A0A2K2CRS2"/>
<reference evidence="2" key="3">
    <citation type="submission" date="2018-08" db="UniProtKB">
        <authorList>
            <consortium name="EnsemblPlants"/>
        </authorList>
    </citation>
    <scope>IDENTIFICATION</scope>
    <source>
        <strain evidence="2">cv. Bd21</strain>
    </source>
</reference>
<dbReference type="Gramene" id="PNT64720">
    <property type="protein sequence ID" value="PNT64720"/>
    <property type="gene ID" value="BRADI_4g32065v3"/>
</dbReference>
<gene>
    <name evidence="1" type="ORF">BRADI_4g32065v3</name>
</gene>
<name>A0A2K2CRS2_BRADI</name>
<dbReference type="EnsemblPlants" id="PNT64720">
    <property type="protein sequence ID" value="PNT64720"/>
    <property type="gene ID" value="BRADI_4g32065v3"/>
</dbReference>
<evidence type="ECO:0000313" key="3">
    <source>
        <dbReference type="Proteomes" id="UP000008810"/>
    </source>
</evidence>
<dbReference type="InParanoid" id="A0A2K2CRS2"/>